<gene>
    <name evidence="1" type="ORF">U9M73_19100</name>
</gene>
<accession>A0ABU5PQ37</accession>
<sequence>MEIILESIPGGALFFDEYINDWFKVKFYLEDQKIVSPIYAYGPNSEGKEFKTELYFSSLLPYVDDVRIKRILLENLISDARFELNFYEQELNTATPEELAKIWEPRDKSKWWTLLYLTKREVLHYSKYDAQRKLHKYEKMLNELSNDF</sequence>
<protein>
    <submittedName>
        <fullName evidence="1">Uncharacterized protein</fullName>
    </submittedName>
</protein>
<dbReference type="RefSeq" id="WP_323078576.1">
    <property type="nucleotide sequence ID" value="NZ_CBCSKM010000002.1"/>
</dbReference>
<dbReference type="EMBL" id="JAYERP010000001">
    <property type="protein sequence ID" value="MEA3572035.1"/>
    <property type="molecule type" value="Genomic_DNA"/>
</dbReference>
<keyword evidence="2" id="KW-1185">Reference proteome</keyword>
<reference evidence="1 2" key="1">
    <citation type="submission" date="2023-12" db="EMBL/GenBank/DDBJ databases">
        <title>Whole genome sequencing of Paenibacillus phoenicis isolated from the Phoenix Mars Lander spacecraft assembly facility.</title>
        <authorList>
            <person name="Garcia A."/>
            <person name="Venkateswaran K."/>
        </authorList>
    </citation>
    <scope>NUCLEOTIDE SEQUENCE [LARGE SCALE GENOMIC DNA]</scope>
    <source>
        <strain evidence="1 2">3PO2SA</strain>
    </source>
</reference>
<name>A0ABU5PQ37_9BACL</name>
<evidence type="ECO:0000313" key="2">
    <source>
        <dbReference type="Proteomes" id="UP001292216"/>
    </source>
</evidence>
<organism evidence="1 2">
    <name type="scientific">Paenibacillus phoenicis</name>
    <dbReference type="NCBI Taxonomy" id="554117"/>
    <lineage>
        <taxon>Bacteria</taxon>
        <taxon>Bacillati</taxon>
        <taxon>Bacillota</taxon>
        <taxon>Bacilli</taxon>
        <taxon>Bacillales</taxon>
        <taxon>Paenibacillaceae</taxon>
        <taxon>Paenibacillus</taxon>
    </lineage>
</organism>
<dbReference type="Proteomes" id="UP001292216">
    <property type="component" value="Unassembled WGS sequence"/>
</dbReference>
<proteinExistence type="predicted"/>
<evidence type="ECO:0000313" key="1">
    <source>
        <dbReference type="EMBL" id="MEA3572035.1"/>
    </source>
</evidence>
<comment type="caution">
    <text evidence="1">The sequence shown here is derived from an EMBL/GenBank/DDBJ whole genome shotgun (WGS) entry which is preliminary data.</text>
</comment>